<proteinExistence type="predicted"/>
<dbReference type="PANTHER" id="PTHR45339:SF1">
    <property type="entry name" value="HYBRID SIGNAL TRANSDUCTION HISTIDINE KINASE J"/>
    <property type="match status" value="1"/>
</dbReference>
<dbReference type="STRING" id="1641165.XM38_10090"/>
<dbReference type="PANTHER" id="PTHR45339">
    <property type="entry name" value="HYBRID SIGNAL TRANSDUCTION HISTIDINE KINASE J"/>
    <property type="match status" value="1"/>
</dbReference>
<organism evidence="5 6">
    <name type="scientific">Halomicronema hongdechloris C2206</name>
    <dbReference type="NCBI Taxonomy" id="1641165"/>
    <lineage>
        <taxon>Bacteria</taxon>
        <taxon>Bacillati</taxon>
        <taxon>Cyanobacteriota</taxon>
        <taxon>Cyanophyceae</taxon>
        <taxon>Nodosilineales</taxon>
        <taxon>Nodosilineaceae</taxon>
        <taxon>Halomicronema</taxon>
    </lineage>
</organism>
<dbReference type="SUPFAM" id="SSF52172">
    <property type="entry name" value="CheY-like"/>
    <property type="match status" value="1"/>
</dbReference>
<keyword evidence="1 3" id="KW-0597">Phosphoprotein</keyword>
<evidence type="ECO:0000259" key="4">
    <source>
        <dbReference type="PROSITE" id="PS50110"/>
    </source>
</evidence>
<reference evidence="5 6" key="1">
    <citation type="journal article" date="2016" name="Biochim. Biophys. Acta">
        <title>Characterization of red-shifted phycobilisomes isolated from the chlorophyll f-containing cyanobacterium Halomicronema hongdechloris.</title>
        <authorList>
            <person name="Li Y."/>
            <person name="Lin Y."/>
            <person name="Garvey C.J."/>
            <person name="Birch D."/>
            <person name="Corkery R.W."/>
            <person name="Loughlin P.C."/>
            <person name="Scheer H."/>
            <person name="Willows R.D."/>
            <person name="Chen M."/>
        </authorList>
    </citation>
    <scope>NUCLEOTIDE SEQUENCE [LARGE SCALE GENOMIC DNA]</scope>
    <source>
        <strain evidence="5 6">C2206</strain>
    </source>
</reference>
<keyword evidence="2" id="KW-0902">Two-component regulatory system</keyword>
<sequence>MTLPLNCDSCALPAFAAEEASPGHSGKKRPQVLVVDDDADNLQLACYVAEQAGYAVLSAKTGRQALELIGHQAIDLLLLDVVLPELDGFAVLKRVRAGADQALMGPRSSQALPVIAITALASEADQREIMAAGFNDYLCKPYSIQALESLLARYCPLDNPAIIAPESPLTSQR</sequence>
<evidence type="ECO:0000256" key="3">
    <source>
        <dbReference type="PROSITE-ProRule" id="PRU00169"/>
    </source>
</evidence>
<feature type="modified residue" description="4-aspartylphosphate" evidence="3">
    <location>
        <position position="80"/>
    </location>
</feature>
<evidence type="ECO:0000313" key="5">
    <source>
        <dbReference type="EMBL" id="ASC69648.1"/>
    </source>
</evidence>
<evidence type="ECO:0000256" key="1">
    <source>
        <dbReference type="ARBA" id="ARBA00022553"/>
    </source>
</evidence>
<dbReference type="PROSITE" id="PS50110">
    <property type="entry name" value="RESPONSE_REGULATORY"/>
    <property type="match status" value="1"/>
</dbReference>
<dbReference type="Gene3D" id="3.40.50.2300">
    <property type="match status" value="1"/>
</dbReference>
<dbReference type="OrthoDB" id="9792014at2"/>
<dbReference type="GO" id="GO:0000160">
    <property type="term" value="P:phosphorelay signal transduction system"/>
    <property type="evidence" value="ECO:0007669"/>
    <property type="project" value="UniProtKB-KW"/>
</dbReference>
<evidence type="ECO:0000313" key="6">
    <source>
        <dbReference type="Proteomes" id="UP000191901"/>
    </source>
</evidence>
<dbReference type="InterPro" id="IPR011006">
    <property type="entry name" value="CheY-like_superfamily"/>
</dbReference>
<dbReference type="EMBL" id="CP021983">
    <property type="protein sequence ID" value="ASC69648.1"/>
    <property type="molecule type" value="Genomic_DNA"/>
</dbReference>
<dbReference type="Proteomes" id="UP000191901">
    <property type="component" value="Chromosome"/>
</dbReference>
<keyword evidence="6" id="KW-1185">Reference proteome</keyword>
<protein>
    <recommendedName>
        <fullName evidence="4">Response regulatory domain-containing protein</fullName>
    </recommendedName>
</protein>
<name>A0A1Z3HHB4_9CYAN</name>
<gene>
    <name evidence="5" type="ORF">XM38_005770</name>
</gene>
<accession>A0A1Z3HHB4</accession>
<dbReference type="AlphaFoldDB" id="A0A1Z3HHB4"/>
<dbReference type="InterPro" id="IPR001789">
    <property type="entry name" value="Sig_transdc_resp-reg_receiver"/>
</dbReference>
<evidence type="ECO:0000256" key="2">
    <source>
        <dbReference type="ARBA" id="ARBA00023012"/>
    </source>
</evidence>
<dbReference type="KEGG" id="hhg:XM38_005770"/>
<dbReference type="RefSeq" id="WP_080808480.1">
    <property type="nucleotide sequence ID" value="NZ_CP021983.2"/>
</dbReference>
<dbReference type="Pfam" id="PF00072">
    <property type="entry name" value="Response_reg"/>
    <property type="match status" value="1"/>
</dbReference>
<dbReference type="SMART" id="SM00448">
    <property type="entry name" value="REC"/>
    <property type="match status" value="1"/>
</dbReference>
<feature type="domain" description="Response regulatory" evidence="4">
    <location>
        <begin position="31"/>
        <end position="155"/>
    </location>
</feature>